<accession>L9LEN2</accession>
<reference evidence="2" key="2">
    <citation type="journal article" date="2013" name="Nat. Commun.">
        <title>Genome of the Chinese tree shrew.</title>
        <authorList>
            <person name="Fan Y."/>
            <person name="Huang Z.Y."/>
            <person name="Cao C.C."/>
            <person name="Chen C.S."/>
            <person name="Chen Y.X."/>
            <person name="Fan D.D."/>
            <person name="He J."/>
            <person name="Hou H.L."/>
            <person name="Hu L."/>
            <person name="Hu X.T."/>
            <person name="Jiang X.T."/>
            <person name="Lai R."/>
            <person name="Lang Y.S."/>
            <person name="Liang B."/>
            <person name="Liao S.G."/>
            <person name="Mu D."/>
            <person name="Ma Y.Y."/>
            <person name="Niu Y.Y."/>
            <person name="Sun X.Q."/>
            <person name="Xia J.Q."/>
            <person name="Xiao J."/>
            <person name="Xiong Z.Q."/>
            <person name="Xu L."/>
            <person name="Yang L."/>
            <person name="Zhang Y."/>
            <person name="Zhao W."/>
            <person name="Zhao X.D."/>
            <person name="Zheng Y.T."/>
            <person name="Zhou J.M."/>
            <person name="Zhu Y.B."/>
            <person name="Zhang G.J."/>
            <person name="Wang J."/>
            <person name="Yao Y.G."/>
        </authorList>
    </citation>
    <scope>NUCLEOTIDE SEQUENCE [LARGE SCALE GENOMIC DNA]</scope>
</reference>
<dbReference type="EMBL" id="KB320434">
    <property type="protein sequence ID" value="ELW72252.1"/>
    <property type="molecule type" value="Genomic_DNA"/>
</dbReference>
<proteinExistence type="predicted"/>
<organism evidence="1 2">
    <name type="scientific">Tupaia chinensis</name>
    <name type="common">Chinese tree shrew</name>
    <name type="synonym">Tupaia belangeri chinensis</name>
    <dbReference type="NCBI Taxonomy" id="246437"/>
    <lineage>
        <taxon>Eukaryota</taxon>
        <taxon>Metazoa</taxon>
        <taxon>Chordata</taxon>
        <taxon>Craniata</taxon>
        <taxon>Vertebrata</taxon>
        <taxon>Euteleostomi</taxon>
        <taxon>Mammalia</taxon>
        <taxon>Eutheria</taxon>
        <taxon>Euarchontoglires</taxon>
        <taxon>Scandentia</taxon>
        <taxon>Tupaiidae</taxon>
        <taxon>Tupaia</taxon>
    </lineage>
</organism>
<evidence type="ECO:0000313" key="1">
    <source>
        <dbReference type="EMBL" id="ELW72252.1"/>
    </source>
</evidence>
<dbReference type="Proteomes" id="UP000011518">
    <property type="component" value="Unassembled WGS sequence"/>
</dbReference>
<reference evidence="2" key="1">
    <citation type="submission" date="2012-07" db="EMBL/GenBank/DDBJ databases">
        <title>Genome of the Chinese tree shrew, a rising model animal genetically related to primates.</title>
        <authorList>
            <person name="Zhang G."/>
            <person name="Fan Y."/>
            <person name="Yao Y."/>
            <person name="Huang Z."/>
        </authorList>
    </citation>
    <scope>NUCLEOTIDE SEQUENCE [LARGE SCALE GENOMIC DNA]</scope>
</reference>
<protein>
    <submittedName>
        <fullName evidence="1">Uncharacterized protein</fullName>
    </submittedName>
</protein>
<keyword evidence="2" id="KW-1185">Reference proteome</keyword>
<name>L9LEN2_TUPCH</name>
<sequence>MRGHARQGPHHGPGHALAVPLMCQALGRRSDSRGFRKEANRSAHGSLATPGMPTWVLVLALRCTCTLSSDDRKRLWTWQRGKAISSRELAGKPRSFSGLEVGCEHLAADLACVPLPPADGDLAIAGTWTQEGRKKKLTAQTRQLFGYQSPWIYLDPRTVNTLMEQAWWQSLAIAGTWTQEGRKKKLTAQTRQLFGYQSPWIYLDPRTVNTLMEQVVTASQKSAGRLWARSSREVLAELRAAQPTAWDLRGLCESTEAHGRREPEGQRFGARGCCHATAAGPCAGFHMASKLLPAQHLLEPSQTPREVALVFPASSILLGFQPMLHGGIAGA</sequence>
<gene>
    <name evidence="1" type="ORF">TREES_T100008364</name>
</gene>
<evidence type="ECO:0000313" key="2">
    <source>
        <dbReference type="Proteomes" id="UP000011518"/>
    </source>
</evidence>
<dbReference type="InParanoid" id="L9LEN2"/>
<dbReference type="AlphaFoldDB" id="L9LEN2"/>